<dbReference type="Proteomes" id="UP000738376">
    <property type="component" value="Unassembled WGS sequence"/>
</dbReference>
<evidence type="ECO:0000313" key="1">
    <source>
        <dbReference type="EMBL" id="NMF58959.1"/>
    </source>
</evidence>
<organism evidence="1 2">
    <name type="scientific">Pseudanabaena yagii GIHE-NHR1</name>
    <dbReference type="NCBI Taxonomy" id="2722753"/>
    <lineage>
        <taxon>Bacteria</taxon>
        <taxon>Bacillati</taxon>
        <taxon>Cyanobacteriota</taxon>
        <taxon>Cyanophyceae</taxon>
        <taxon>Pseudanabaenales</taxon>
        <taxon>Pseudanabaenaceae</taxon>
        <taxon>Pseudanabaena</taxon>
        <taxon>Pseudanabaena yagii</taxon>
    </lineage>
</organism>
<comment type="caution">
    <text evidence="1">The sequence shown here is derived from an EMBL/GenBank/DDBJ whole genome shotgun (WGS) entry which is preliminary data.</text>
</comment>
<keyword evidence="2" id="KW-1185">Reference proteome</keyword>
<protein>
    <recommendedName>
        <fullName evidence="3">DUF2357 domain-containing protein</fullName>
    </recommendedName>
</protein>
<proteinExistence type="predicted"/>
<name>A0ABX1LVZ3_9CYAN</name>
<accession>A0ABX1LVZ3</accession>
<dbReference type="EMBL" id="JAAVJL010000001">
    <property type="protein sequence ID" value="NMF58959.1"/>
    <property type="molecule type" value="Genomic_DNA"/>
</dbReference>
<reference evidence="1 2" key="1">
    <citation type="submission" date="2020-03" db="EMBL/GenBank/DDBJ databases">
        <title>Draft Genome Sequence of 2-Methylisoborneol Producing Pseudanabaena yagii Strain GIHE-NHR1 Isolated from North Han River in South Korea.</title>
        <authorList>
            <person name="Jeong J."/>
        </authorList>
    </citation>
    <scope>NUCLEOTIDE SEQUENCE [LARGE SCALE GENOMIC DNA]</scope>
    <source>
        <strain evidence="1 2">GIHE-NHR1</strain>
    </source>
</reference>
<dbReference type="RefSeq" id="WP_169363793.1">
    <property type="nucleotide sequence ID" value="NZ_JAAVJL010000001.1"/>
</dbReference>
<evidence type="ECO:0008006" key="3">
    <source>
        <dbReference type="Google" id="ProtNLM"/>
    </source>
</evidence>
<evidence type="ECO:0000313" key="2">
    <source>
        <dbReference type="Proteomes" id="UP000738376"/>
    </source>
</evidence>
<sequence>MLQFEFIRFEILNQTDNFYLHFHLEGRKELTISTPIPFIAEGKILSQSQNNIDVPTPPRMLINTLDQLLPSAKAEILRFREKLLSSNKRIKEIKETRSLLYGRGKTKPCCQFKLVPPSKSKQLQFSRISQVYEFQCYLWLPVPKCLPNFENKSSIGRMYLDFEPNFQSVNLSLIGAKLAVNHHLRHQCLRKDISMKLV</sequence>
<gene>
    <name evidence="1" type="ORF">HC246_13265</name>
</gene>